<feature type="domain" description="Saposin B-type" evidence="8">
    <location>
        <begin position="516"/>
        <end position="598"/>
    </location>
</feature>
<dbReference type="PROSITE" id="PS51110">
    <property type="entry name" value="SAP_A"/>
    <property type="match status" value="2"/>
</dbReference>
<gene>
    <name evidence="10" type="ORF">TCAL_10133</name>
</gene>
<dbReference type="PROSITE" id="PS50015">
    <property type="entry name" value="SAP_B"/>
    <property type="match status" value="7"/>
</dbReference>
<organism evidence="10 11">
    <name type="scientific">Tigriopus californicus</name>
    <name type="common">Marine copepod</name>
    <dbReference type="NCBI Taxonomy" id="6832"/>
    <lineage>
        <taxon>Eukaryota</taxon>
        <taxon>Metazoa</taxon>
        <taxon>Ecdysozoa</taxon>
        <taxon>Arthropoda</taxon>
        <taxon>Crustacea</taxon>
        <taxon>Multicrustacea</taxon>
        <taxon>Hexanauplia</taxon>
        <taxon>Copepoda</taxon>
        <taxon>Harpacticoida</taxon>
        <taxon>Harpacticidae</taxon>
        <taxon>Tigriopus</taxon>
    </lineage>
</organism>
<sequence>MKTAFVLGLLSLALGTLVSGGLLGSKKCTWGPSYWCQGFSQSRECSATTHCIRNVWSQQDLPDDNDDVCTICQNMVKEARDTLESDEVQLELKQVFEGSCALIPLRVIADECKKLSDQFIPELIETLASEMNPQMVCATAGLCNSERIDRLLSEMSKGQMPKTECGMCQVESKAIGDQIRNVDQDVIADKLFEICGQFSSYSDACRMTVLENFELIHNALIHVDQGVCHLSGMCSETFKNVPARYTSTNPKDIQCEFCEKVIQHWVDTWTANTTQDEFKEVLETICHKLGRSDRIQHCLHIVDDYYLPWFNFLLNEVNPRMICSMAGLCGQGEFLQVDPHTSITLLLPVQPDTPMIKLAPALSQKNEMMTGMEEFRMNGLYLETHRRNDLEGHNLESSIAEGRLIGGYFAPQTVIAADKSGCVICEYALHELQNFLGDVKTEAKVEEALEKICDVMPSTVADQCDHFVETYGPAIVQMVIHDIDPSEICSRLQLCSDNLLTQQANVPMGIQLLKKNDDTCALCEYVMNTIDGMIVDKSDQRMIVNLLDSICYKFMPHSISNECEKYVSEYTPIILELLAEEFTPEQICSELQMCSGKPSVEKTPLSLSLTKQDEKCIFCEFAMTKFDQILRDPYNDHDIASSLNNLCAQMPANLERQCQKWVHKNSKTIVSLISADVAPWMICPAMVQCPDGQMNVDDGIQVTRHELEDERPYCTLCEYAIGEVDKLIEDKKNEQQIVDALDRICYMLTTPIQKECLNMVNAYTDEIIKMFVAEYTPEQVCSALHLCKKATTPTITFANDVSSYHANAIPPMEEQIATETDVQLSEHAGCVLCEFAVTVLEKEVLTNRSIDMAKRGVQMVCSYMPETIAEKCEQFVDEYGDEIVELIVNTELDPKVFCTELALCSPAQKPQALFGGQPCIWGPAFWCQSLVHAQACGTIRHCQELFWNKN</sequence>
<dbReference type="SMART" id="SM00162">
    <property type="entry name" value="SAPA"/>
    <property type="match status" value="2"/>
</dbReference>
<keyword evidence="5" id="KW-1015">Disulfide bond</keyword>
<feature type="domain" description="Saposin B-type" evidence="8">
    <location>
        <begin position="418"/>
        <end position="499"/>
    </location>
</feature>
<evidence type="ECO:0008006" key="12">
    <source>
        <dbReference type="Google" id="ProtNLM"/>
    </source>
</evidence>
<dbReference type="InterPro" id="IPR011001">
    <property type="entry name" value="Saposin-like"/>
</dbReference>
<feature type="domain" description="Saposin B-type" evidence="8">
    <location>
        <begin position="826"/>
        <end position="908"/>
    </location>
</feature>
<dbReference type="Pfam" id="PF05184">
    <property type="entry name" value="SapB_1"/>
    <property type="match status" value="3"/>
</dbReference>
<evidence type="ECO:0000313" key="10">
    <source>
        <dbReference type="EMBL" id="TRY71507.1"/>
    </source>
</evidence>
<evidence type="ECO:0000256" key="5">
    <source>
        <dbReference type="ARBA" id="ARBA00023157"/>
    </source>
</evidence>
<evidence type="ECO:0000259" key="9">
    <source>
        <dbReference type="PROSITE" id="PS51110"/>
    </source>
</evidence>
<feature type="domain" description="Saposin B-type" evidence="8">
    <location>
        <begin position="710"/>
        <end position="791"/>
    </location>
</feature>
<dbReference type="EMBL" id="VCGU01000008">
    <property type="protein sequence ID" value="TRY71507.1"/>
    <property type="molecule type" value="Genomic_DNA"/>
</dbReference>
<feature type="chain" id="PRO_5022137223" description="Saposin B-type domain-containing protein" evidence="7">
    <location>
        <begin position="21"/>
        <end position="950"/>
    </location>
</feature>
<evidence type="ECO:0000256" key="3">
    <source>
        <dbReference type="ARBA" id="ARBA00022729"/>
    </source>
</evidence>
<dbReference type="InterPro" id="IPR008139">
    <property type="entry name" value="SaposinB_dom"/>
</dbReference>
<dbReference type="GO" id="GO:0005764">
    <property type="term" value="C:lysosome"/>
    <property type="evidence" value="ECO:0007669"/>
    <property type="project" value="InterPro"/>
</dbReference>
<dbReference type="GO" id="GO:0006665">
    <property type="term" value="P:sphingolipid metabolic process"/>
    <property type="evidence" value="ECO:0007669"/>
    <property type="project" value="InterPro"/>
</dbReference>
<feature type="domain" description="Saposin A-type" evidence="9">
    <location>
        <begin position="21"/>
        <end position="61"/>
    </location>
</feature>
<dbReference type="InterPro" id="IPR051428">
    <property type="entry name" value="Sphingo_Act-Surfact_Prot"/>
</dbReference>
<evidence type="ECO:0000313" key="11">
    <source>
        <dbReference type="Proteomes" id="UP000318571"/>
    </source>
</evidence>
<reference evidence="10 11" key="1">
    <citation type="journal article" date="2018" name="Nat. Ecol. Evol.">
        <title>Genomic signatures of mitonuclear coevolution across populations of Tigriopus californicus.</title>
        <authorList>
            <person name="Barreto F.S."/>
            <person name="Watson E.T."/>
            <person name="Lima T.G."/>
            <person name="Willett C.S."/>
            <person name="Edmands S."/>
            <person name="Li W."/>
            <person name="Burton R.S."/>
        </authorList>
    </citation>
    <scope>NUCLEOTIDE SEQUENCE [LARGE SCALE GENOMIC DNA]</scope>
    <source>
        <strain evidence="10 11">San Diego</strain>
    </source>
</reference>
<feature type="domain" description="Saposin B-type" evidence="8">
    <location>
        <begin position="65"/>
        <end position="147"/>
    </location>
</feature>
<dbReference type="Pfam" id="PF03489">
    <property type="entry name" value="SapB_2"/>
    <property type="match status" value="5"/>
</dbReference>
<dbReference type="PANTHER" id="PTHR11480:SF3">
    <property type="entry name" value="BCDNA.GH08312"/>
    <property type="match status" value="1"/>
</dbReference>
<dbReference type="InterPro" id="IPR008373">
    <property type="entry name" value="Saposin"/>
</dbReference>
<protein>
    <recommendedName>
        <fullName evidence="12">Saposin B-type domain-containing protein</fullName>
    </recommendedName>
</protein>
<feature type="domain" description="Saposin B-type" evidence="8">
    <location>
        <begin position="251"/>
        <end position="333"/>
    </location>
</feature>
<feature type="domain" description="Saposin A-type" evidence="9">
    <location>
        <begin position="912"/>
        <end position="950"/>
    </location>
</feature>
<dbReference type="SUPFAM" id="SSF47862">
    <property type="entry name" value="Saposin"/>
    <property type="match status" value="7"/>
</dbReference>
<keyword evidence="11" id="KW-1185">Reference proteome</keyword>
<proteinExistence type="predicted"/>
<dbReference type="Gene3D" id="1.10.225.10">
    <property type="entry name" value="Saposin-like"/>
    <property type="match status" value="8"/>
</dbReference>
<dbReference type="SMART" id="SM00741">
    <property type="entry name" value="SapB"/>
    <property type="match status" value="8"/>
</dbReference>
<evidence type="ECO:0000259" key="8">
    <source>
        <dbReference type="PROSITE" id="PS50015"/>
    </source>
</evidence>
<dbReference type="InterPro" id="IPR003119">
    <property type="entry name" value="SAP_A"/>
</dbReference>
<keyword evidence="3 7" id="KW-0732">Signal</keyword>
<dbReference type="OMA" id="INTICDG"/>
<comment type="caution">
    <text evidence="10">The sequence shown here is derived from an EMBL/GenBank/DDBJ whole genome shotgun (WGS) entry which is preliminary data.</text>
</comment>
<keyword evidence="2" id="KW-0964">Secreted</keyword>
<evidence type="ECO:0000256" key="4">
    <source>
        <dbReference type="ARBA" id="ARBA00022737"/>
    </source>
</evidence>
<dbReference type="FunFam" id="1.10.225.10:FF:000002">
    <property type="entry name" value="prosaposin isoform X2"/>
    <property type="match status" value="1"/>
</dbReference>
<dbReference type="Pfam" id="PF02199">
    <property type="entry name" value="SapA"/>
    <property type="match status" value="2"/>
</dbReference>
<keyword evidence="6" id="KW-0325">Glycoprotein</keyword>
<feature type="signal peptide" evidence="7">
    <location>
        <begin position="1"/>
        <end position="20"/>
    </location>
</feature>
<dbReference type="InterPro" id="IPR007856">
    <property type="entry name" value="SapB_1"/>
</dbReference>
<name>A0A553P1E1_TIGCA</name>
<evidence type="ECO:0000256" key="1">
    <source>
        <dbReference type="ARBA" id="ARBA00004613"/>
    </source>
</evidence>
<evidence type="ECO:0000256" key="6">
    <source>
        <dbReference type="ARBA" id="ARBA00023180"/>
    </source>
</evidence>
<dbReference type="PANTHER" id="PTHR11480">
    <property type="entry name" value="SAPOSIN-RELATED"/>
    <property type="match status" value="1"/>
</dbReference>
<dbReference type="OrthoDB" id="69496at2759"/>
<comment type="subcellular location">
    <subcellularLocation>
        <location evidence="1">Secreted</location>
    </subcellularLocation>
</comment>
<dbReference type="PRINTS" id="PR01797">
    <property type="entry name" value="SAPOSIN"/>
</dbReference>
<dbReference type="GO" id="GO:0016020">
    <property type="term" value="C:membrane"/>
    <property type="evidence" value="ECO:0007669"/>
    <property type="project" value="GOC"/>
</dbReference>
<evidence type="ECO:0000256" key="7">
    <source>
        <dbReference type="SAM" id="SignalP"/>
    </source>
</evidence>
<feature type="domain" description="Saposin B-type" evidence="8">
    <location>
        <begin position="612"/>
        <end position="693"/>
    </location>
</feature>
<dbReference type="STRING" id="6832.A0A553P1E1"/>
<dbReference type="InterPro" id="IPR008138">
    <property type="entry name" value="SapB_2"/>
</dbReference>
<dbReference type="GO" id="GO:0005576">
    <property type="term" value="C:extracellular region"/>
    <property type="evidence" value="ECO:0007669"/>
    <property type="project" value="UniProtKB-SubCell"/>
</dbReference>
<keyword evidence="4" id="KW-0677">Repeat</keyword>
<dbReference type="Proteomes" id="UP000318571">
    <property type="component" value="Chromosome 7"/>
</dbReference>
<evidence type="ECO:0000256" key="2">
    <source>
        <dbReference type="ARBA" id="ARBA00022525"/>
    </source>
</evidence>
<dbReference type="AlphaFoldDB" id="A0A553P1E1"/>
<accession>A0A553P1E1</accession>